<dbReference type="InterPro" id="IPR043502">
    <property type="entry name" value="DNA/RNA_pol_sf"/>
</dbReference>
<reference evidence="2 3" key="1">
    <citation type="submission" date="2023-02" db="EMBL/GenBank/DDBJ databases">
        <title>LHISI_Scaffold_Assembly.</title>
        <authorList>
            <person name="Stuart O.P."/>
            <person name="Cleave R."/>
            <person name="Magrath M.J.L."/>
            <person name="Mikheyev A.S."/>
        </authorList>
    </citation>
    <scope>NUCLEOTIDE SEQUENCE [LARGE SCALE GENOMIC DNA]</scope>
    <source>
        <strain evidence="2">Daus_M_001</strain>
        <tissue evidence="2">Leg muscle</tissue>
    </source>
</reference>
<name>A0ABQ9GPI8_9NEOP</name>
<protein>
    <recommendedName>
        <fullName evidence="1">Reverse transcriptase/retrotransposon-derived protein RNase H-like domain-containing protein</fullName>
    </recommendedName>
</protein>
<dbReference type="EMBL" id="JARBHB010000010">
    <property type="protein sequence ID" value="KAJ8873957.1"/>
    <property type="molecule type" value="Genomic_DNA"/>
</dbReference>
<sequence length="341" mass="37687">MWRYTVLLEKAIVIWIKLMQQLAQCFAATLYAISTLASHQGEPGFHSPAGPPDFRKVESCRTMPLVGGFFSGISRFPCPFIHSITLIVSEDSDVKSHPNIFTHSTPSTCTPTCRNSHGLTGSITPVEVAQTAREVVGPSTTVQDNFLAGPVHKLSRTHRRSCFTGLSAHATRPDITRVRYYKAGRSEQFGAIADKRHIKISRNALDADTLRRTLLHPDWLQLIASQRIASLYCRTCFKIASTALLGQRPRTSGCVPGGVEPSFSYFGNMADVAGVMVTTMPIVRRSEEQQKALETFKRDIMHPPVFRIANISKNLFVKTDASSSSIGAVLVQETVWTRLLV</sequence>
<dbReference type="Proteomes" id="UP001159363">
    <property type="component" value="Chromosome 9"/>
</dbReference>
<dbReference type="Pfam" id="PF17919">
    <property type="entry name" value="RT_RNaseH_2"/>
    <property type="match status" value="1"/>
</dbReference>
<proteinExistence type="predicted"/>
<evidence type="ECO:0000259" key="1">
    <source>
        <dbReference type="Pfam" id="PF17919"/>
    </source>
</evidence>
<keyword evidence="3" id="KW-1185">Reference proteome</keyword>
<feature type="domain" description="Reverse transcriptase/retrotransposon-derived protein RNase H-like" evidence="1">
    <location>
        <begin position="287"/>
        <end position="334"/>
    </location>
</feature>
<gene>
    <name evidence="2" type="ORF">PR048_024797</name>
</gene>
<evidence type="ECO:0000313" key="3">
    <source>
        <dbReference type="Proteomes" id="UP001159363"/>
    </source>
</evidence>
<accession>A0ABQ9GPI8</accession>
<comment type="caution">
    <text evidence="2">The sequence shown here is derived from an EMBL/GenBank/DDBJ whole genome shotgun (WGS) entry which is preliminary data.</text>
</comment>
<dbReference type="InterPro" id="IPR041577">
    <property type="entry name" value="RT_RNaseH_2"/>
</dbReference>
<evidence type="ECO:0000313" key="2">
    <source>
        <dbReference type="EMBL" id="KAJ8873957.1"/>
    </source>
</evidence>
<dbReference type="SUPFAM" id="SSF56672">
    <property type="entry name" value="DNA/RNA polymerases"/>
    <property type="match status" value="1"/>
</dbReference>
<organism evidence="2 3">
    <name type="scientific">Dryococelus australis</name>
    <dbReference type="NCBI Taxonomy" id="614101"/>
    <lineage>
        <taxon>Eukaryota</taxon>
        <taxon>Metazoa</taxon>
        <taxon>Ecdysozoa</taxon>
        <taxon>Arthropoda</taxon>
        <taxon>Hexapoda</taxon>
        <taxon>Insecta</taxon>
        <taxon>Pterygota</taxon>
        <taxon>Neoptera</taxon>
        <taxon>Polyneoptera</taxon>
        <taxon>Phasmatodea</taxon>
        <taxon>Verophasmatodea</taxon>
        <taxon>Anareolatae</taxon>
        <taxon>Phasmatidae</taxon>
        <taxon>Eurycanthinae</taxon>
        <taxon>Dryococelus</taxon>
    </lineage>
</organism>